<feature type="transmembrane region" description="Helical" evidence="1">
    <location>
        <begin position="67"/>
        <end position="86"/>
    </location>
</feature>
<keyword evidence="1" id="KW-1133">Transmembrane helix</keyword>
<keyword evidence="1" id="KW-0472">Membrane</keyword>
<keyword evidence="1" id="KW-0812">Transmembrane</keyword>
<dbReference type="EMBL" id="BDEQ01000001">
    <property type="protein sequence ID" value="GAT94881.1"/>
    <property type="molecule type" value="Genomic_DNA"/>
</dbReference>
<gene>
    <name evidence="2" type="ORF">CL6EHI_c00095</name>
</gene>
<proteinExistence type="predicted"/>
<protein>
    <submittedName>
        <fullName evidence="2">Uncharacterized protein</fullName>
    </submittedName>
</protein>
<dbReference type="Proteomes" id="UP000078387">
    <property type="component" value="Unassembled WGS sequence"/>
</dbReference>
<name>A0A175JME0_ENTHI</name>
<dbReference type="VEuPathDB" id="AmoebaDB:KM1_089520"/>
<evidence type="ECO:0000313" key="3">
    <source>
        <dbReference type="Proteomes" id="UP000078387"/>
    </source>
</evidence>
<dbReference type="AlphaFoldDB" id="A0A175JME0"/>
<accession>A0A175JME0</accession>
<evidence type="ECO:0000256" key="1">
    <source>
        <dbReference type="SAM" id="Phobius"/>
    </source>
</evidence>
<comment type="caution">
    <text evidence="2">The sequence shown here is derived from an EMBL/GenBank/DDBJ whole genome shotgun (WGS) entry which is preliminary data.</text>
</comment>
<reference evidence="2 3" key="1">
    <citation type="submission" date="2016-05" db="EMBL/GenBank/DDBJ databases">
        <title>First whole genome sequencing of Entamoeba histolytica HM1:IMSS-clone-6.</title>
        <authorList>
            <person name="Mukherjee Avik.K."/>
            <person name="Izumyama S."/>
            <person name="Nakada-Tsukui K."/>
            <person name="Nozaki T."/>
        </authorList>
    </citation>
    <scope>NUCLEOTIDE SEQUENCE [LARGE SCALE GENOMIC DNA]</scope>
    <source>
        <strain evidence="2 3">HM1:IMSS clone 6</strain>
    </source>
</reference>
<evidence type="ECO:0000313" key="2">
    <source>
        <dbReference type="EMBL" id="GAT94881.1"/>
    </source>
</evidence>
<organism evidence="2 3">
    <name type="scientific">Entamoeba histolytica</name>
    <dbReference type="NCBI Taxonomy" id="5759"/>
    <lineage>
        <taxon>Eukaryota</taxon>
        <taxon>Amoebozoa</taxon>
        <taxon>Evosea</taxon>
        <taxon>Archamoebae</taxon>
        <taxon>Mastigamoebida</taxon>
        <taxon>Entamoebidae</taxon>
        <taxon>Entamoeba</taxon>
    </lineage>
</organism>
<sequence>MIPFIPNEINFQNLYTMVLEQWFGDMNTVIATENENMEMLLGMLFSLFAGIPSFFFLWSGITIHVKLGMIIGLCTYLFYFSITHVIQL</sequence>
<feature type="transmembrane region" description="Helical" evidence="1">
    <location>
        <begin position="40"/>
        <end position="61"/>
    </location>
</feature>